<dbReference type="Proteomes" id="UP000594260">
    <property type="component" value="Unplaced"/>
</dbReference>
<reference evidence="1" key="1">
    <citation type="submission" date="2021-01" db="UniProtKB">
        <authorList>
            <consortium name="EnsemblMetazoa"/>
        </authorList>
    </citation>
    <scope>IDENTIFICATION</scope>
</reference>
<dbReference type="GeneID" id="111243111"/>
<organism evidence="1 2">
    <name type="scientific">Varroa destructor</name>
    <name type="common">Honeybee mite</name>
    <dbReference type="NCBI Taxonomy" id="109461"/>
    <lineage>
        <taxon>Eukaryota</taxon>
        <taxon>Metazoa</taxon>
        <taxon>Ecdysozoa</taxon>
        <taxon>Arthropoda</taxon>
        <taxon>Chelicerata</taxon>
        <taxon>Arachnida</taxon>
        <taxon>Acari</taxon>
        <taxon>Parasitiformes</taxon>
        <taxon>Mesostigmata</taxon>
        <taxon>Gamasina</taxon>
        <taxon>Dermanyssoidea</taxon>
        <taxon>Varroidae</taxon>
        <taxon>Varroa</taxon>
    </lineage>
</organism>
<evidence type="ECO:0000313" key="1">
    <source>
        <dbReference type="EnsemblMetazoa" id="XP_022643932"/>
    </source>
</evidence>
<proteinExistence type="predicted"/>
<dbReference type="AlphaFoldDB" id="A0A7M7IXF7"/>
<dbReference type="InParanoid" id="A0A7M7IXF7"/>
<name>A0A7M7IXF7_VARDE</name>
<dbReference type="RefSeq" id="XP_022643931.1">
    <property type="nucleotide sequence ID" value="XM_022788196.1"/>
</dbReference>
<keyword evidence="2" id="KW-1185">Reference proteome</keyword>
<evidence type="ECO:0000313" key="2">
    <source>
        <dbReference type="Proteomes" id="UP000594260"/>
    </source>
</evidence>
<protein>
    <submittedName>
        <fullName evidence="1">Uncharacterized protein</fullName>
    </submittedName>
</protein>
<dbReference type="EnsemblMetazoa" id="XM_022788196">
    <property type="protein sequence ID" value="XP_022643931"/>
    <property type="gene ID" value="LOC111243111"/>
</dbReference>
<dbReference type="EnsemblMetazoa" id="XM_022788198">
    <property type="protein sequence ID" value="XP_022643933"/>
    <property type="gene ID" value="LOC111243111"/>
</dbReference>
<dbReference type="KEGG" id="vde:111243111"/>
<sequence>MSVTTQTAMQPKPAHLPVQTVPTVKNRRYIAIDSNYRRSTTSFNKKQIVVDVPIPHKSAQQVNITNTLGGVPAVRITRIVQNTQTCPPKVVPIDEALKAMEAESAPVTAGAMTTPPHQRNFVILQFKPNKQSPQIVDSGENVTENYGGPVRKSLKHVRFAPVVAKQVKPVLLPQEVHYEHAEKQSKLSSFTKVSQSFSLGPQAPTHVASALKTINGPVATRPLAVSCQKSSVTAGPSSVPRVPREMANALQRTFAPDYGRPKACPVSDLDPSYVALQLARFIDESEYASL</sequence>
<dbReference type="RefSeq" id="XP_022643932.1">
    <property type="nucleotide sequence ID" value="XM_022788197.1"/>
</dbReference>
<dbReference type="RefSeq" id="XP_022643933.1">
    <property type="nucleotide sequence ID" value="XM_022788198.1"/>
</dbReference>
<dbReference type="EnsemblMetazoa" id="XM_022788197">
    <property type="protein sequence ID" value="XP_022643932"/>
    <property type="gene ID" value="LOC111243111"/>
</dbReference>
<accession>A0A7M7IXF7</accession>